<dbReference type="InterPro" id="IPR002654">
    <property type="entry name" value="Glyco_trans_25"/>
</dbReference>
<accession>A0A9X3ULX7</accession>
<evidence type="ECO:0000259" key="1">
    <source>
        <dbReference type="Pfam" id="PF01755"/>
    </source>
</evidence>
<feature type="domain" description="Glycosyl transferase family 25" evidence="1">
    <location>
        <begin position="4"/>
        <end position="123"/>
    </location>
</feature>
<dbReference type="CDD" id="cd06532">
    <property type="entry name" value="Glyco_transf_25"/>
    <property type="match status" value="1"/>
</dbReference>
<reference evidence="2" key="1">
    <citation type="submission" date="2022-11" db="EMBL/GenBank/DDBJ databases">
        <title>Draft genome sequence of Hoeflea poritis E7-10 and Hoeflea prorocentri PM5-8, separated from scleractinian coral Porites lutea and marine dinoflagellate.</title>
        <authorList>
            <person name="Zhang G."/>
            <person name="Wei Q."/>
            <person name="Cai L."/>
        </authorList>
    </citation>
    <scope>NUCLEOTIDE SEQUENCE</scope>
    <source>
        <strain evidence="2">PM5-8</strain>
    </source>
</reference>
<gene>
    <name evidence="2" type="ORF">OQ273_11865</name>
</gene>
<dbReference type="EMBL" id="JAPJZI010000001">
    <property type="protein sequence ID" value="MDA5399271.1"/>
    <property type="molecule type" value="Genomic_DNA"/>
</dbReference>
<comment type="caution">
    <text evidence="2">The sequence shown here is derived from an EMBL/GenBank/DDBJ whole genome shotgun (WGS) entry which is preliminary data.</text>
</comment>
<proteinExistence type="predicted"/>
<evidence type="ECO:0000313" key="3">
    <source>
        <dbReference type="Proteomes" id="UP001151234"/>
    </source>
</evidence>
<dbReference type="Proteomes" id="UP001151234">
    <property type="component" value="Unassembled WGS sequence"/>
</dbReference>
<sequence>MRKKAFIIHLTRAEARRPFVDRLIDACPMDAAVVEGVDGAALKPEDIEAVYSPGLRQPHYPFALREAEIGCFLSHRACWRRIVEDGLDYGLVLEDDATIDASNIGPAVAFAERHIAELGYIQLPVRKTPANALVRYESEGMKLLAPQVVPLRLSGQLISVEAAKRLLYVTEVFDRPVDTLLQMHWFTGIRPVILDLPVLQDNSQAAGGSTIGSGKSPWERLDREVRRFIYRRKIARLSRRKPASS</sequence>
<evidence type="ECO:0000313" key="2">
    <source>
        <dbReference type="EMBL" id="MDA5399271.1"/>
    </source>
</evidence>
<dbReference type="Pfam" id="PF01755">
    <property type="entry name" value="Glyco_transf_25"/>
    <property type="match status" value="1"/>
</dbReference>
<dbReference type="AlphaFoldDB" id="A0A9X3ULX7"/>
<organism evidence="2 3">
    <name type="scientific">Hoeflea prorocentri</name>
    <dbReference type="NCBI Taxonomy" id="1922333"/>
    <lineage>
        <taxon>Bacteria</taxon>
        <taxon>Pseudomonadati</taxon>
        <taxon>Pseudomonadota</taxon>
        <taxon>Alphaproteobacteria</taxon>
        <taxon>Hyphomicrobiales</taxon>
        <taxon>Rhizobiaceae</taxon>
        <taxon>Hoeflea</taxon>
    </lineage>
</organism>
<name>A0A9X3ULX7_9HYPH</name>
<dbReference type="RefSeq" id="WP_267990714.1">
    <property type="nucleotide sequence ID" value="NZ_JAPJZI010000001.1"/>
</dbReference>
<keyword evidence="3" id="KW-1185">Reference proteome</keyword>
<protein>
    <submittedName>
        <fullName evidence="2">Glycosyltransferase family 25 protein</fullName>
    </submittedName>
</protein>